<sequence length="350" mass="39300">MYFFILAILLAFTTRPLLATEMRYPAGEEPIELPVHSPLSTQLPRTTQSQEDKKIAAMSLYLTLMREDGRNIWAPYQLAASSAEKGQTELAERYLQLSADRGLWYYYNLLEDDAFNNIQHGSTYQSILAATKARYLQHAHWFEGKASYAIPDGPPPPGGWPTVVYLHTYGKSAGITPEERLFFSEIGVAYIEINGTQMLSENSFRWSNYSDESTQSAIQRVLQPSTEELKLNPQKIYLAARGQGALHAANLLAKYPQLYAGALLIAPNGGIKQAQQSLATHKRLVVAYYERQNFSDQALAMHFANLFGENNQVKVLHFAQGESPDGGWRARFKRPLQWMLHQAPDATPGA</sequence>
<protein>
    <recommendedName>
        <fullName evidence="3">Alpha/beta hydrolase family</fullName>
    </recommendedName>
</protein>
<dbReference type="EMBL" id="UGYN01000002">
    <property type="protein sequence ID" value="SUI61725.1"/>
    <property type="molecule type" value="Genomic_DNA"/>
</dbReference>
<dbReference type="SUPFAM" id="SSF53474">
    <property type="entry name" value="alpha/beta-Hydrolases"/>
    <property type="match status" value="1"/>
</dbReference>
<dbReference type="Proteomes" id="UP000255529">
    <property type="component" value="Unassembled WGS sequence"/>
</dbReference>
<evidence type="ECO:0008006" key="3">
    <source>
        <dbReference type="Google" id="ProtNLM"/>
    </source>
</evidence>
<name>A0A2X2GWB6_9GAMM</name>
<dbReference type="InterPro" id="IPR029058">
    <property type="entry name" value="AB_hydrolase_fold"/>
</dbReference>
<gene>
    <name evidence="1" type="ORF">NCTC11544_02275</name>
</gene>
<evidence type="ECO:0000313" key="1">
    <source>
        <dbReference type="EMBL" id="SUI61725.1"/>
    </source>
</evidence>
<accession>A0A2X2GWB6</accession>
<dbReference type="Gene3D" id="3.40.50.1820">
    <property type="entry name" value="alpha/beta hydrolase"/>
    <property type="match status" value="1"/>
</dbReference>
<dbReference type="AlphaFoldDB" id="A0A2X2GWB6"/>
<reference evidence="1 2" key="1">
    <citation type="submission" date="2018-06" db="EMBL/GenBank/DDBJ databases">
        <authorList>
            <consortium name="Pathogen Informatics"/>
            <person name="Doyle S."/>
        </authorList>
    </citation>
    <scope>NUCLEOTIDE SEQUENCE [LARGE SCALE GENOMIC DNA]</scope>
    <source>
        <strain evidence="1 2">NCTC11544</strain>
    </source>
</reference>
<organism evidence="1 2">
    <name type="scientific">Serratia quinivorans</name>
    <dbReference type="NCBI Taxonomy" id="137545"/>
    <lineage>
        <taxon>Bacteria</taxon>
        <taxon>Pseudomonadati</taxon>
        <taxon>Pseudomonadota</taxon>
        <taxon>Gammaproteobacteria</taxon>
        <taxon>Enterobacterales</taxon>
        <taxon>Yersiniaceae</taxon>
        <taxon>Serratia</taxon>
    </lineage>
</organism>
<dbReference type="RefSeq" id="WP_012004498.1">
    <property type="nucleotide sequence ID" value="NZ_CAMIRZ010000004.1"/>
</dbReference>
<evidence type="ECO:0000313" key="2">
    <source>
        <dbReference type="Proteomes" id="UP000255529"/>
    </source>
</evidence>
<dbReference type="GeneID" id="74953229"/>
<proteinExistence type="predicted"/>